<dbReference type="Pfam" id="PF02571">
    <property type="entry name" value="CbiJ"/>
    <property type="match status" value="1"/>
</dbReference>
<evidence type="ECO:0000256" key="1">
    <source>
        <dbReference type="ARBA" id="ARBA00004953"/>
    </source>
</evidence>
<sequence>MSDAPAVLVLGGTGEARELAARLVAERIPVISSLAGRVGEPRLPVGAVRVGGFGGVPGLRTWLHDNAIRVVVDATHPFASGISANAAAAAGDLALPLVRLCRAPWSPDVGDTWVQVPDIAGAARHLDGRRARVFLTTGRQDVDAFAENSSAWFLIRVVDPPQTAMPRHHTVIRSRGPYHLADEIDLMREHRIDVLVTKNSGGDMTRAKLDAARTLGIEVVMVDRPSEPAMPTVEDAAGAVELVRDLLTGQTLG</sequence>
<keyword evidence="3" id="KW-0560">Oxidoreductase</keyword>
<dbReference type="PANTHER" id="PTHR36925:SF1">
    <property type="entry name" value="COBALT-PRECORRIN-6A REDUCTASE"/>
    <property type="match status" value="1"/>
</dbReference>
<dbReference type="InterPro" id="IPR003723">
    <property type="entry name" value="Precorrin-6x_reduct"/>
</dbReference>
<dbReference type="Proteomes" id="UP000037247">
    <property type="component" value="Unassembled WGS sequence"/>
</dbReference>
<dbReference type="PANTHER" id="PTHR36925">
    <property type="entry name" value="COBALT-PRECORRIN-6A REDUCTASE"/>
    <property type="match status" value="1"/>
</dbReference>
<proteinExistence type="predicted"/>
<reference evidence="4 5" key="1">
    <citation type="submission" date="2015-05" db="EMBL/GenBank/DDBJ databases">
        <title>Draft genome sequence of the bacterium Gordonia jacobaea a new member of the Gordonia genus.</title>
        <authorList>
            <person name="Jimenez-Galisteo G."/>
            <person name="Dominguez A."/>
            <person name="Munoz E."/>
            <person name="Vinas M."/>
        </authorList>
    </citation>
    <scope>NUCLEOTIDE SEQUENCE [LARGE SCALE GENOMIC DNA]</scope>
    <source>
        <strain evidence="5">mv1</strain>
    </source>
</reference>
<dbReference type="PROSITE" id="PS51014">
    <property type="entry name" value="COBK_CBIJ"/>
    <property type="match status" value="1"/>
</dbReference>
<organism evidence="4 5">
    <name type="scientific">Gordonia jacobaea</name>
    <dbReference type="NCBI Taxonomy" id="122202"/>
    <lineage>
        <taxon>Bacteria</taxon>
        <taxon>Bacillati</taxon>
        <taxon>Actinomycetota</taxon>
        <taxon>Actinomycetes</taxon>
        <taxon>Mycobacteriales</taxon>
        <taxon>Gordoniaceae</taxon>
        <taxon>Gordonia</taxon>
    </lineage>
</organism>
<comment type="pathway">
    <text evidence="1">Cofactor biosynthesis; adenosylcobalamin biosynthesis.</text>
</comment>
<comment type="caution">
    <text evidence="4">The sequence shown here is derived from an EMBL/GenBank/DDBJ whole genome shotgun (WGS) entry which is preliminary data.</text>
</comment>
<evidence type="ECO:0000256" key="2">
    <source>
        <dbReference type="ARBA" id="ARBA00022573"/>
    </source>
</evidence>
<protein>
    <submittedName>
        <fullName evidence="4">Cobalt-precorrin-6X reductase</fullName>
    </submittedName>
</protein>
<keyword evidence="2" id="KW-0169">Cobalamin biosynthesis</keyword>
<name>A0ABR5IHY8_9ACTN</name>
<accession>A0ABR5IHY8</accession>
<gene>
    <name evidence="4" type="ORF">ABW18_02550</name>
</gene>
<dbReference type="NCBIfam" id="TIGR00715">
    <property type="entry name" value="precor6x_red"/>
    <property type="match status" value="1"/>
</dbReference>
<keyword evidence="5" id="KW-1185">Reference proteome</keyword>
<evidence type="ECO:0000313" key="4">
    <source>
        <dbReference type="EMBL" id="KNA93303.1"/>
    </source>
</evidence>
<dbReference type="NCBIfam" id="NF005968">
    <property type="entry name" value="PRK08057.1-2"/>
    <property type="match status" value="1"/>
</dbReference>
<evidence type="ECO:0000256" key="3">
    <source>
        <dbReference type="ARBA" id="ARBA00023002"/>
    </source>
</evidence>
<dbReference type="RefSeq" id="WP_049697388.1">
    <property type="nucleotide sequence ID" value="NZ_JAQDQF010000001.1"/>
</dbReference>
<dbReference type="EMBL" id="LDTZ01000013">
    <property type="protein sequence ID" value="KNA93303.1"/>
    <property type="molecule type" value="Genomic_DNA"/>
</dbReference>
<evidence type="ECO:0000313" key="5">
    <source>
        <dbReference type="Proteomes" id="UP000037247"/>
    </source>
</evidence>